<comment type="subunit">
    <text evidence="2">Interacts with ribosomal protein uL14 (rplN).</text>
</comment>
<comment type="function">
    <text evidence="2">Functions as a ribosomal silencing factor. Interacts with ribosomal protein uL14 (rplN), blocking formation of intersubunit bridge B8. Prevents association of the 30S and 50S ribosomal subunits and the formation of functional ribosomes, thus repressing translation.</text>
</comment>
<dbReference type="Gene3D" id="3.30.460.10">
    <property type="entry name" value="Beta Polymerase, domain 2"/>
    <property type="match status" value="1"/>
</dbReference>
<protein>
    <recommendedName>
        <fullName evidence="2">Ribosomal silencing factor RsfS</fullName>
    </recommendedName>
</protein>
<name>A0A0H4IZZ6_9PROT</name>
<dbReference type="GO" id="GO:0042256">
    <property type="term" value="P:cytosolic ribosome assembly"/>
    <property type="evidence" value="ECO:0007669"/>
    <property type="project" value="UniProtKB-UniRule"/>
</dbReference>
<dbReference type="Proteomes" id="UP000066549">
    <property type="component" value="Chromosome"/>
</dbReference>
<dbReference type="OrthoDB" id="9793681at2"/>
<dbReference type="PANTHER" id="PTHR21043">
    <property type="entry name" value="IOJAP SUPERFAMILY ORTHOLOG"/>
    <property type="match status" value="1"/>
</dbReference>
<keyword evidence="2" id="KW-0963">Cytoplasm</keyword>
<dbReference type="PATRIC" id="fig|1623450.3.peg.1023"/>
<gene>
    <name evidence="2" type="primary">rsfS</name>
    <name evidence="3" type="ORF">VI33_05145</name>
</gene>
<proteinExistence type="inferred from homology"/>
<dbReference type="SUPFAM" id="SSF81301">
    <property type="entry name" value="Nucleotidyltransferase"/>
    <property type="match status" value="1"/>
</dbReference>
<dbReference type="Pfam" id="PF02410">
    <property type="entry name" value="RsfS"/>
    <property type="match status" value="1"/>
</dbReference>
<dbReference type="HAMAP" id="MF_01477">
    <property type="entry name" value="Iojap_RsfS"/>
    <property type="match status" value="1"/>
</dbReference>
<dbReference type="NCBIfam" id="TIGR00090">
    <property type="entry name" value="rsfS_iojap_ybeB"/>
    <property type="match status" value="1"/>
</dbReference>
<keyword evidence="2" id="KW-0810">Translation regulation</keyword>
<dbReference type="InterPro" id="IPR004394">
    <property type="entry name" value="Iojap/RsfS/C7orf30"/>
</dbReference>
<keyword evidence="2" id="KW-0678">Repressor</keyword>
<dbReference type="InterPro" id="IPR043519">
    <property type="entry name" value="NT_sf"/>
</dbReference>
<dbReference type="EMBL" id="CP011002">
    <property type="protein sequence ID" value="AKO66084.1"/>
    <property type="molecule type" value="Genomic_DNA"/>
</dbReference>
<evidence type="ECO:0000256" key="1">
    <source>
        <dbReference type="ARBA" id="ARBA00010574"/>
    </source>
</evidence>
<organism evidence="3 4">
    <name type="scientific">Methylophilales bacterium MBRS-H7</name>
    <dbReference type="NCBI Taxonomy" id="1623450"/>
    <lineage>
        <taxon>Bacteria</taxon>
        <taxon>Pseudomonadati</taxon>
        <taxon>Pseudomonadota</taxon>
        <taxon>Betaproteobacteria</taxon>
        <taxon>Nitrosomonadales</taxon>
        <taxon>OM43 clade</taxon>
    </lineage>
</organism>
<evidence type="ECO:0000313" key="3">
    <source>
        <dbReference type="EMBL" id="AKO66084.1"/>
    </source>
</evidence>
<evidence type="ECO:0000256" key="2">
    <source>
        <dbReference type="HAMAP-Rule" id="MF_01477"/>
    </source>
</evidence>
<dbReference type="PANTHER" id="PTHR21043:SF0">
    <property type="entry name" value="MITOCHONDRIAL ASSEMBLY OF RIBOSOMAL LARGE SUBUNIT PROTEIN 1"/>
    <property type="match status" value="1"/>
</dbReference>
<keyword evidence="4" id="KW-1185">Reference proteome</keyword>
<dbReference type="AlphaFoldDB" id="A0A0H4IZZ6"/>
<comment type="similarity">
    <text evidence="1 2">Belongs to the Iojap/RsfS family.</text>
</comment>
<evidence type="ECO:0000313" key="4">
    <source>
        <dbReference type="Proteomes" id="UP000066549"/>
    </source>
</evidence>
<reference evidence="3 4" key="1">
    <citation type="submission" date="2015-03" db="EMBL/GenBank/DDBJ databases">
        <title>Comparative analysis of the OM43 clade including a novel species from Red Sea uncovers genomic and metabolic diversity among marine methylotrophs.</title>
        <authorList>
            <person name="Jimenez-Infante F."/>
            <person name="Ngugi D.K."/>
            <person name="Vinu M."/>
            <person name="Alam I."/>
            <person name="Kamau A."/>
            <person name="Blom J."/>
            <person name="Bajic V.B."/>
            <person name="Stingl U."/>
        </authorList>
    </citation>
    <scope>NUCLEOTIDE SEQUENCE [LARGE SCALE GENOMIC DNA]</scope>
    <source>
        <strain evidence="3 4">MBRSH7</strain>
    </source>
</reference>
<comment type="subcellular location">
    <subcellularLocation>
        <location evidence="2">Cytoplasm</location>
    </subcellularLocation>
</comment>
<dbReference type="GO" id="GO:0017148">
    <property type="term" value="P:negative regulation of translation"/>
    <property type="evidence" value="ECO:0007669"/>
    <property type="project" value="UniProtKB-UniRule"/>
</dbReference>
<dbReference type="GO" id="GO:0005737">
    <property type="term" value="C:cytoplasm"/>
    <property type="evidence" value="ECO:0007669"/>
    <property type="project" value="UniProtKB-SubCell"/>
</dbReference>
<accession>A0A0H4IZZ6</accession>
<sequence>MTSGTKLNQIIVNSLEDIKAFDITVIDVRKKTSIADYMIIASANSNRQTKALARHLKDTLKDIGKSVTNIEGEGDGEWVLVDLNDVLVHIMLPTTRAYFNLEELWQS</sequence>
<dbReference type="GO" id="GO:0043023">
    <property type="term" value="F:ribosomal large subunit binding"/>
    <property type="evidence" value="ECO:0007669"/>
    <property type="project" value="TreeGrafter"/>
</dbReference>
<dbReference type="GO" id="GO:0090071">
    <property type="term" value="P:negative regulation of ribosome biogenesis"/>
    <property type="evidence" value="ECO:0007669"/>
    <property type="project" value="UniProtKB-UniRule"/>
</dbReference>